<comment type="caution">
    <text evidence="10">The sequence shown here is derived from an EMBL/GenBank/DDBJ whole genome shotgun (WGS) entry which is preliminary data.</text>
</comment>
<feature type="region of interest" description="Disordered" evidence="7">
    <location>
        <begin position="1"/>
        <end position="97"/>
    </location>
</feature>
<evidence type="ECO:0000313" key="11">
    <source>
        <dbReference type="Proteomes" id="UP000253507"/>
    </source>
</evidence>
<keyword evidence="5 8" id="KW-1133">Transmembrane helix</keyword>
<dbReference type="RefSeq" id="WP_114014765.1">
    <property type="nucleotide sequence ID" value="NZ_QOIM01000025.1"/>
</dbReference>
<feature type="transmembrane region" description="Helical" evidence="8">
    <location>
        <begin position="190"/>
        <end position="210"/>
    </location>
</feature>
<evidence type="ECO:0000256" key="2">
    <source>
        <dbReference type="ARBA" id="ARBA00006464"/>
    </source>
</evidence>
<dbReference type="PANTHER" id="PTHR30576">
    <property type="entry name" value="COLANIC BIOSYNTHESIS UDP-GLUCOSE LIPID CARRIER TRANSFERASE"/>
    <property type="match status" value="1"/>
</dbReference>
<evidence type="ECO:0000256" key="8">
    <source>
        <dbReference type="SAM" id="Phobius"/>
    </source>
</evidence>
<organism evidence="10 11">
    <name type="scientific">Streptomyces reniochalinae</name>
    <dbReference type="NCBI Taxonomy" id="2250578"/>
    <lineage>
        <taxon>Bacteria</taxon>
        <taxon>Bacillati</taxon>
        <taxon>Actinomycetota</taxon>
        <taxon>Actinomycetes</taxon>
        <taxon>Kitasatosporales</taxon>
        <taxon>Streptomycetaceae</taxon>
        <taxon>Streptomyces</taxon>
    </lineage>
</organism>
<dbReference type="GO" id="GO:0016780">
    <property type="term" value="F:phosphotransferase activity, for other substituted phosphate groups"/>
    <property type="evidence" value="ECO:0007669"/>
    <property type="project" value="TreeGrafter"/>
</dbReference>
<dbReference type="Proteomes" id="UP000253507">
    <property type="component" value="Unassembled WGS sequence"/>
</dbReference>
<evidence type="ECO:0000256" key="6">
    <source>
        <dbReference type="ARBA" id="ARBA00023136"/>
    </source>
</evidence>
<comment type="similarity">
    <text evidence="2">Belongs to the bacterial sugar transferase family.</text>
</comment>
<sequence length="590" mass="61407">MTTDSAGSAPARRAADTGTDGTALPDRREPRARMDLPAGTPAPRGTAEPDEAASAPARTAPVLPHPVSGTGPGDEAAVAPEPGGRLTVPTAPPEQVPSVPAVPSVRVLAVPPARGPVSAGPPRSAARRRRAAAAELAACDLAGTATAVLVCAGGRAAPLLLASAGAGLLALCARAGLYRPCLDPQALDELPALGARVAAAWCVGVTVLAVCGGSDALSLAGMLAGVTLTTALACAARALAHGLRRHRGRLSPRAALVVGRGGTAHAVTAALLERSRYGLRPVALVEPAAEDAPGPPPGTGACPAPSPLPVVATLDEVAREVARSAVQDVVFVRSPWEEADTAALAGLLGRYGVTGWLVRPGCALGAHGPHASPGGGPTRDAHLWGFSCRRLVLDCPRPRTGLRKRVLDLALVVPALVAAAPLLAACALAVRLLDGPDVLFRQERIGQGGRPFTLLKFRTVRPADQHEAATRWTVAGDTRTSRVGRVLRRTSLDELPQLWNVVRGDMSLVGPRPERPFFVGQFSRIHPGYAQRHRTPVGITGLAQVHGLRGDTSIEDRARFDNHYIETWSLWQDVRIMCRTVTSFFRLEGR</sequence>
<keyword evidence="3 10" id="KW-0808">Transferase</keyword>
<dbReference type="AlphaFoldDB" id="A0A367EYQ8"/>
<feature type="transmembrane region" description="Helical" evidence="8">
    <location>
        <begin position="156"/>
        <end position="178"/>
    </location>
</feature>
<evidence type="ECO:0000256" key="1">
    <source>
        <dbReference type="ARBA" id="ARBA00004141"/>
    </source>
</evidence>
<keyword evidence="4 8" id="KW-0812">Transmembrane</keyword>
<keyword evidence="6 8" id="KW-0472">Membrane</keyword>
<reference evidence="10 11" key="1">
    <citation type="submission" date="2018-06" db="EMBL/GenBank/DDBJ databases">
        <title>Streptomyces reniochalinae sp. nov. and Streptomyces diacarnus sp. nov. from marine sponges.</title>
        <authorList>
            <person name="Li L."/>
        </authorList>
    </citation>
    <scope>NUCLEOTIDE SEQUENCE [LARGE SCALE GENOMIC DNA]</scope>
    <source>
        <strain evidence="10 11">LHW50302</strain>
    </source>
</reference>
<dbReference type="EMBL" id="QOIM01000025">
    <property type="protein sequence ID" value="RCG22310.1"/>
    <property type="molecule type" value="Genomic_DNA"/>
</dbReference>
<feature type="domain" description="Bacterial sugar transferase" evidence="9">
    <location>
        <begin position="404"/>
        <end position="585"/>
    </location>
</feature>
<accession>A0A367EYQ8</accession>
<dbReference type="InterPro" id="IPR017475">
    <property type="entry name" value="EPS_sugar_tfrase"/>
</dbReference>
<evidence type="ECO:0000256" key="3">
    <source>
        <dbReference type="ARBA" id="ARBA00022679"/>
    </source>
</evidence>
<evidence type="ECO:0000256" key="5">
    <source>
        <dbReference type="ARBA" id="ARBA00022989"/>
    </source>
</evidence>
<dbReference type="InterPro" id="IPR003362">
    <property type="entry name" value="Bact_transf"/>
</dbReference>
<evidence type="ECO:0000256" key="4">
    <source>
        <dbReference type="ARBA" id="ARBA00022692"/>
    </source>
</evidence>
<evidence type="ECO:0000259" key="9">
    <source>
        <dbReference type="Pfam" id="PF02397"/>
    </source>
</evidence>
<proteinExistence type="inferred from homology"/>
<name>A0A367EYQ8_9ACTN</name>
<evidence type="ECO:0000256" key="7">
    <source>
        <dbReference type="SAM" id="MobiDB-lite"/>
    </source>
</evidence>
<evidence type="ECO:0000313" key="10">
    <source>
        <dbReference type="EMBL" id="RCG22310.1"/>
    </source>
</evidence>
<dbReference type="NCBIfam" id="TIGR03025">
    <property type="entry name" value="EPS_sugtrans"/>
    <property type="match status" value="1"/>
</dbReference>
<comment type="subcellular location">
    <subcellularLocation>
        <location evidence="1">Membrane</location>
        <topology evidence="1">Multi-pass membrane protein</topology>
    </subcellularLocation>
</comment>
<keyword evidence="11" id="KW-1185">Reference proteome</keyword>
<feature type="compositionally biased region" description="Basic and acidic residues" evidence="7">
    <location>
        <begin position="25"/>
        <end position="34"/>
    </location>
</feature>
<dbReference type="OrthoDB" id="9808602at2"/>
<feature type="transmembrane region" description="Helical" evidence="8">
    <location>
        <begin position="406"/>
        <end position="433"/>
    </location>
</feature>
<protein>
    <submittedName>
        <fullName evidence="10">Sugar transferase</fullName>
    </submittedName>
</protein>
<gene>
    <name evidence="10" type="ORF">DQ392_07470</name>
</gene>
<dbReference type="GO" id="GO:0016020">
    <property type="term" value="C:membrane"/>
    <property type="evidence" value="ECO:0007669"/>
    <property type="project" value="UniProtKB-SubCell"/>
</dbReference>
<dbReference type="PANTHER" id="PTHR30576:SF0">
    <property type="entry name" value="UNDECAPRENYL-PHOSPHATE N-ACETYLGALACTOSAMINYL 1-PHOSPHATE TRANSFERASE-RELATED"/>
    <property type="match status" value="1"/>
</dbReference>
<dbReference type="Pfam" id="PF02397">
    <property type="entry name" value="Bac_transf"/>
    <property type="match status" value="1"/>
</dbReference>
<feature type="transmembrane region" description="Helical" evidence="8">
    <location>
        <begin position="216"/>
        <end position="240"/>
    </location>
</feature>